<dbReference type="EMBL" id="ML992692">
    <property type="protein sequence ID" value="KAF2208692.1"/>
    <property type="molecule type" value="Genomic_DNA"/>
</dbReference>
<reference evidence="2" key="1">
    <citation type="journal article" date="2020" name="Stud. Mycol.">
        <title>101 Dothideomycetes genomes: a test case for predicting lifestyles and emergence of pathogens.</title>
        <authorList>
            <person name="Haridas S."/>
            <person name="Albert R."/>
            <person name="Binder M."/>
            <person name="Bloem J."/>
            <person name="Labutti K."/>
            <person name="Salamov A."/>
            <person name="Andreopoulos B."/>
            <person name="Baker S."/>
            <person name="Barry K."/>
            <person name="Bills G."/>
            <person name="Bluhm B."/>
            <person name="Cannon C."/>
            <person name="Castanera R."/>
            <person name="Culley D."/>
            <person name="Daum C."/>
            <person name="Ezra D."/>
            <person name="Gonzalez J."/>
            <person name="Henrissat B."/>
            <person name="Kuo A."/>
            <person name="Liang C."/>
            <person name="Lipzen A."/>
            <person name="Lutzoni F."/>
            <person name="Magnuson J."/>
            <person name="Mondo S."/>
            <person name="Nolan M."/>
            <person name="Ohm R."/>
            <person name="Pangilinan J."/>
            <person name="Park H.-J."/>
            <person name="Ramirez L."/>
            <person name="Alfaro M."/>
            <person name="Sun H."/>
            <person name="Tritt A."/>
            <person name="Yoshinaga Y."/>
            <person name="Zwiers L.-H."/>
            <person name="Turgeon B."/>
            <person name="Goodwin S."/>
            <person name="Spatafora J."/>
            <person name="Crous P."/>
            <person name="Grigoriev I."/>
        </authorList>
    </citation>
    <scope>NUCLEOTIDE SEQUENCE</scope>
    <source>
        <strain evidence="2">SCOH1-5</strain>
    </source>
</reference>
<protein>
    <submittedName>
        <fullName evidence="2">Uncharacterized protein</fullName>
    </submittedName>
</protein>
<organism evidence="2 3">
    <name type="scientific">Cercospora zeae-maydis SCOH1-5</name>
    <dbReference type="NCBI Taxonomy" id="717836"/>
    <lineage>
        <taxon>Eukaryota</taxon>
        <taxon>Fungi</taxon>
        <taxon>Dikarya</taxon>
        <taxon>Ascomycota</taxon>
        <taxon>Pezizomycotina</taxon>
        <taxon>Dothideomycetes</taxon>
        <taxon>Dothideomycetidae</taxon>
        <taxon>Mycosphaerellales</taxon>
        <taxon>Mycosphaerellaceae</taxon>
        <taxon>Cercospora</taxon>
    </lineage>
</organism>
<feature type="region of interest" description="Disordered" evidence="1">
    <location>
        <begin position="244"/>
        <end position="272"/>
    </location>
</feature>
<dbReference type="OrthoDB" id="3637108at2759"/>
<evidence type="ECO:0000313" key="2">
    <source>
        <dbReference type="EMBL" id="KAF2208692.1"/>
    </source>
</evidence>
<dbReference type="AlphaFoldDB" id="A0A6A6F4H0"/>
<proteinExistence type="predicted"/>
<feature type="region of interest" description="Disordered" evidence="1">
    <location>
        <begin position="159"/>
        <end position="189"/>
    </location>
</feature>
<name>A0A6A6F4H0_9PEZI</name>
<sequence length="441" mass="48326">MVVGRRNRNVFNGDAQGFLTVDTMPTSTFDFNISTPHSIGDMSITQTFCKTHQPTSIKHNEVQDISSSEQEAAQPVAATMSPEQWLFFTQLSQHVNSGATGPASTTYLGGGYVAPDHSPSLMQYYAGHSDYRSTEGVPAFGQDDLPLAVVRTHLTSGSVPVNTPTSRSGLRIYRSSSSATQRSRSSSIGTVLRQSTYRLPSISEVVNNVPKPHSLLPAAPIVRAKSSPRDSPAHRTTAFDTQMGDVKMSSGKGKGRQPMVAVRSIPPPEDKDAIKMSRLSRPTRSHRGGIDYSAPPATNAAANFAPYPRHLPVTEPSFHPARYTNIRLAAAGSQAPSCLIDLVDGAPIPQECPNESDMLRQRNKEASNSQSNDKDEGVFTRLLKKMKLFRERVEPETNKKRERMAQQNLVEASQIFMEEMSSSTDRRTVTRQVVRIEAGKK</sequence>
<feature type="compositionally biased region" description="Polar residues" evidence="1">
    <location>
        <begin position="159"/>
        <end position="168"/>
    </location>
</feature>
<keyword evidence="3" id="KW-1185">Reference proteome</keyword>
<evidence type="ECO:0000313" key="3">
    <source>
        <dbReference type="Proteomes" id="UP000799539"/>
    </source>
</evidence>
<gene>
    <name evidence="2" type="ORF">CERZMDRAFT_101134</name>
</gene>
<feature type="compositionally biased region" description="Low complexity" evidence="1">
    <location>
        <begin position="174"/>
        <end position="187"/>
    </location>
</feature>
<accession>A0A6A6F4H0</accession>
<dbReference type="Proteomes" id="UP000799539">
    <property type="component" value="Unassembled WGS sequence"/>
</dbReference>
<evidence type="ECO:0000256" key="1">
    <source>
        <dbReference type="SAM" id="MobiDB-lite"/>
    </source>
</evidence>
<feature type="region of interest" description="Disordered" evidence="1">
    <location>
        <begin position="351"/>
        <end position="377"/>
    </location>
</feature>